<dbReference type="Proteomes" id="UP000256877">
    <property type="component" value="Unassembled WGS sequence"/>
</dbReference>
<dbReference type="AlphaFoldDB" id="A0A371QZB0"/>
<dbReference type="OrthoDB" id="377803at2157"/>
<sequence length="145" mass="16941">MTKRREVGYLELRKELKRRMEELGKVPKGARTLPDPMPPGIRIGVLPKESWVKVLQVRPKNPEAWDLCVNFLGDYECYRKAVDLWHNKNYYGIILRAVMFGADVRAVIEALHKGDYQKARELAYHGKIPLQEMDEILMKHKGERP</sequence>
<reference evidence="3 4" key="1">
    <citation type="submission" date="2017-07" db="EMBL/GenBank/DDBJ databases">
        <title>Draft genome sequence of aerobic hyperthermophilic archaea, Pyrobaculum aerophilum YKB31 and YKB32.</title>
        <authorList>
            <person name="Mochizuki T."/>
            <person name="Berliner A.J."/>
            <person name="Yoshida-Takashima Y."/>
            <person name="Takaki Y."/>
            <person name="Nunoura T."/>
            <person name="Takai K."/>
        </authorList>
    </citation>
    <scope>NUCLEOTIDE SEQUENCE [LARGE SCALE GENOMIC DNA]</scope>
    <source>
        <strain evidence="2 4">YKB31</strain>
        <strain evidence="1 3">YKB32</strain>
    </source>
</reference>
<accession>A0A371QZB0</accession>
<dbReference type="RefSeq" id="WP_116421024.1">
    <property type="nucleotide sequence ID" value="NZ_NMUE01000014.1"/>
</dbReference>
<gene>
    <name evidence="2" type="ORF">CGL51_05745</name>
    <name evidence="1" type="ORF">CGL52_12200</name>
</gene>
<dbReference type="EMBL" id="NMUF01000049">
    <property type="protein sequence ID" value="RFA95817.1"/>
    <property type="molecule type" value="Genomic_DNA"/>
</dbReference>
<dbReference type="EMBL" id="NMUE01000014">
    <property type="protein sequence ID" value="RFA96168.1"/>
    <property type="molecule type" value="Genomic_DNA"/>
</dbReference>
<evidence type="ECO:0000313" key="1">
    <source>
        <dbReference type="EMBL" id="RFA95817.1"/>
    </source>
</evidence>
<name>A0A371QZB0_9CREN</name>
<evidence type="ECO:0000313" key="3">
    <source>
        <dbReference type="Proteomes" id="UP000256877"/>
    </source>
</evidence>
<evidence type="ECO:0000313" key="2">
    <source>
        <dbReference type="EMBL" id="RFA96168.1"/>
    </source>
</evidence>
<organism evidence="2 4">
    <name type="scientific">Pyrobaculum aerophilum</name>
    <dbReference type="NCBI Taxonomy" id="13773"/>
    <lineage>
        <taxon>Archaea</taxon>
        <taxon>Thermoproteota</taxon>
        <taxon>Thermoprotei</taxon>
        <taxon>Thermoproteales</taxon>
        <taxon>Thermoproteaceae</taxon>
        <taxon>Pyrobaculum</taxon>
    </lineage>
</organism>
<comment type="caution">
    <text evidence="2">The sequence shown here is derived from an EMBL/GenBank/DDBJ whole genome shotgun (WGS) entry which is preliminary data.</text>
</comment>
<evidence type="ECO:0000313" key="4">
    <source>
        <dbReference type="Proteomes" id="UP000257123"/>
    </source>
</evidence>
<protein>
    <submittedName>
        <fullName evidence="2">Uncharacterized protein</fullName>
    </submittedName>
</protein>
<dbReference type="Proteomes" id="UP000257123">
    <property type="component" value="Unassembled WGS sequence"/>
</dbReference>
<proteinExistence type="predicted"/>